<evidence type="ECO:0000256" key="4">
    <source>
        <dbReference type="ARBA" id="ARBA00022741"/>
    </source>
</evidence>
<reference evidence="13" key="1">
    <citation type="submission" date="2016-11" db="UniProtKB">
        <authorList>
            <consortium name="WormBaseParasite"/>
        </authorList>
    </citation>
    <scope>IDENTIFICATION</scope>
</reference>
<comment type="similarity">
    <text evidence="1">Belongs to the ATPase alpha/beta chains family.</text>
</comment>
<accession>A0A1I7Y456</accession>
<dbReference type="InterPro" id="IPR020003">
    <property type="entry name" value="ATPase_a/bsu_AS"/>
</dbReference>
<dbReference type="AlphaFoldDB" id="A0A1I7Y456"/>
<dbReference type="GO" id="GO:0046034">
    <property type="term" value="P:ATP metabolic process"/>
    <property type="evidence" value="ECO:0007669"/>
    <property type="project" value="InterPro"/>
</dbReference>
<dbReference type="InterPro" id="IPR022878">
    <property type="entry name" value="V-ATPase_asu"/>
</dbReference>
<proteinExistence type="inferred from homology"/>
<dbReference type="InterPro" id="IPR000194">
    <property type="entry name" value="ATPase_F1/V1/A1_a/bsu_nucl-bd"/>
</dbReference>
<keyword evidence="6" id="KW-0067">ATP-binding</keyword>
<feature type="domain" description="ATP synthase A/B type C-terminal" evidence="11">
    <location>
        <begin position="146"/>
        <end position="244"/>
    </location>
</feature>
<dbReference type="Pfam" id="PF22919">
    <property type="entry name" value="ATP-synt_VA_C"/>
    <property type="match status" value="1"/>
</dbReference>
<name>A0A1I7Y456_9BILA</name>
<dbReference type="WBParaSite" id="L893_g12548.t1">
    <property type="protein sequence ID" value="L893_g12548.t1"/>
    <property type="gene ID" value="L893_g12548"/>
</dbReference>
<dbReference type="PANTHER" id="PTHR43607:SF1">
    <property type="entry name" value="H(+)-TRANSPORTING TWO-SECTOR ATPASE"/>
    <property type="match status" value="1"/>
</dbReference>
<evidence type="ECO:0000256" key="8">
    <source>
        <dbReference type="ARBA" id="ARBA00023065"/>
    </source>
</evidence>
<evidence type="ECO:0000256" key="3">
    <source>
        <dbReference type="ARBA" id="ARBA00022448"/>
    </source>
</evidence>
<evidence type="ECO:0000256" key="5">
    <source>
        <dbReference type="ARBA" id="ARBA00022781"/>
    </source>
</evidence>
<dbReference type="Pfam" id="PF00006">
    <property type="entry name" value="ATP-synt_ab"/>
    <property type="match status" value="1"/>
</dbReference>
<dbReference type="GO" id="GO:0005765">
    <property type="term" value="C:lysosomal membrane"/>
    <property type="evidence" value="ECO:0007669"/>
    <property type="project" value="TreeGrafter"/>
</dbReference>
<keyword evidence="8" id="KW-0406">Ion transport</keyword>
<organism evidence="12 13">
    <name type="scientific">Steinernema glaseri</name>
    <dbReference type="NCBI Taxonomy" id="37863"/>
    <lineage>
        <taxon>Eukaryota</taxon>
        <taxon>Metazoa</taxon>
        <taxon>Ecdysozoa</taxon>
        <taxon>Nematoda</taxon>
        <taxon>Chromadorea</taxon>
        <taxon>Rhabditida</taxon>
        <taxon>Tylenchina</taxon>
        <taxon>Panagrolaimomorpha</taxon>
        <taxon>Strongyloidoidea</taxon>
        <taxon>Steinernematidae</taxon>
        <taxon>Steinernema</taxon>
    </lineage>
</organism>
<evidence type="ECO:0000256" key="9">
    <source>
        <dbReference type="ARBA" id="ARBA00048383"/>
    </source>
</evidence>
<evidence type="ECO:0000256" key="1">
    <source>
        <dbReference type="ARBA" id="ARBA00008936"/>
    </source>
</evidence>
<comment type="catalytic activity">
    <reaction evidence="9">
        <text>ATP + H2O + 4 H(+)(in) = ADP + phosphate + 5 H(+)(out)</text>
        <dbReference type="Rhea" id="RHEA:57720"/>
        <dbReference type="ChEBI" id="CHEBI:15377"/>
        <dbReference type="ChEBI" id="CHEBI:15378"/>
        <dbReference type="ChEBI" id="CHEBI:30616"/>
        <dbReference type="ChEBI" id="CHEBI:43474"/>
        <dbReference type="ChEBI" id="CHEBI:456216"/>
        <dbReference type="EC" id="7.1.2.2"/>
    </reaction>
</comment>
<dbReference type="GO" id="GO:0046961">
    <property type="term" value="F:proton-transporting ATPase activity, rotational mechanism"/>
    <property type="evidence" value="ECO:0007669"/>
    <property type="project" value="InterPro"/>
</dbReference>
<evidence type="ECO:0000313" key="12">
    <source>
        <dbReference type="Proteomes" id="UP000095287"/>
    </source>
</evidence>
<evidence type="ECO:0000256" key="6">
    <source>
        <dbReference type="ARBA" id="ARBA00022840"/>
    </source>
</evidence>
<evidence type="ECO:0000259" key="10">
    <source>
        <dbReference type="Pfam" id="PF00006"/>
    </source>
</evidence>
<evidence type="ECO:0000256" key="2">
    <source>
        <dbReference type="ARBA" id="ARBA00012473"/>
    </source>
</evidence>
<feature type="domain" description="ATPase F1/V1/A1 complex alpha/beta subunit nucleotide-binding" evidence="10">
    <location>
        <begin position="1"/>
        <end position="138"/>
    </location>
</feature>
<dbReference type="FunFam" id="1.10.1140.10:FF:000002">
    <property type="entry name" value="V-type proton ATPase catalytic subunit A"/>
    <property type="match status" value="1"/>
</dbReference>
<keyword evidence="12" id="KW-1185">Reference proteome</keyword>
<evidence type="ECO:0000259" key="11">
    <source>
        <dbReference type="Pfam" id="PF22919"/>
    </source>
</evidence>
<dbReference type="SUPFAM" id="SSF52540">
    <property type="entry name" value="P-loop containing nucleoside triphosphate hydrolases"/>
    <property type="match status" value="1"/>
</dbReference>
<evidence type="ECO:0000256" key="7">
    <source>
        <dbReference type="ARBA" id="ARBA00022967"/>
    </source>
</evidence>
<dbReference type="PANTHER" id="PTHR43607">
    <property type="entry name" value="V-TYPE PROTON ATPASE CATALYTIC SUBUNIT A"/>
    <property type="match status" value="1"/>
</dbReference>
<keyword evidence="7" id="KW-1278">Translocase</keyword>
<dbReference type="Gene3D" id="1.10.1140.10">
    <property type="entry name" value="Bovine Mitochondrial F1-atpase, Atp Synthase Beta Chain, Chain D, domain 3"/>
    <property type="match status" value="1"/>
</dbReference>
<dbReference type="InterPro" id="IPR055190">
    <property type="entry name" value="ATP-synt_VA_C"/>
</dbReference>
<dbReference type="SUPFAM" id="SSF47917">
    <property type="entry name" value="C-terminal domain of alpha and beta subunits of F1 ATP synthase"/>
    <property type="match status" value="1"/>
</dbReference>
<dbReference type="GO" id="GO:0005524">
    <property type="term" value="F:ATP binding"/>
    <property type="evidence" value="ECO:0007669"/>
    <property type="project" value="UniProtKB-KW"/>
</dbReference>
<keyword evidence="5" id="KW-0375">Hydrogen ion transport</keyword>
<keyword evidence="3" id="KW-0813">Transport</keyword>
<evidence type="ECO:0000313" key="13">
    <source>
        <dbReference type="WBParaSite" id="L893_g12548.t1"/>
    </source>
</evidence>
<keyword evidence="4" id="KW-0547">Nucleotide-binding</keyword>
<dbReference type="EC" id="7.1.2.2" evidence="2"/>
<dbReference type="PROSITE" id="PS00152">
    <property type="entry name" value="ATPASE_ALPHA_BETA"/>
    <property type="match status" value="1"/>
</dbReference>
<sequence length="300" mass="33991">MPVAAREASIYTGITLAEYFRDMGLNVAMMADSTSRWAEALREISGRLGEMPADSGYPAYLAARLASFYERAGKVKCLGNPEREGSVTIVGAVSPPGGDFADPVTSATLSIVQVFWGLDKKLAQRKHFPSINWLISYSKYMRALDDFYEKNYPEFVALRTKCKEILQEEECLSEIVQLVGKASLAESDKITLEVAKLIQDDFLQQNGYTPYDRYCPFYKTVGMLKNMITFYDLSRHAVESTAQSDNKVTWNTIRGNMGDLMYQLSSMKFKDPLADGEEKIKKDYDELYEQMQTSFRNLED</sequence>
<dbReference type="InterPro" id="IPR027417">
    <property type="entry name" value="P-loop_NTPase"/>
</dbReference>
<dbReference type="InterPro" id="IPR024034">
    <property type="entry name" value="ATPase_F1/V1_b/a_C"/>
</dbReference>
<dbReference type="Proteomes" id="UP000095287">
    <property type="component" value="Unplaced"/>
</dbReference>
<dbReference type="Gene3D" id="3.40.50.300">
    <property type="entry name" value="P-loop containing nucleotide triphosphate hydrolases"/>
    <property type="match status" value="1"/>
</dbReference>
<protein>
    <recommendedName>
        <fullName evidence="2">H(+)-transporting two-sector ATPase</fullName>
        <ecNumber evidence="2">7.1.2.2</ecNumber>
    </recommendedName>
</protein>
<dbReference type="CDD" id="cd18111">
    <property type="entry name" value="ATP-synt_V_A-type_alpha_C"/>
    <property type="match status" value="1"/>
</dbReference>